<name>A0A3A3EPF8_9GAMM</name>
<dbReference type="RefSeq" id="WP_119852333.1">
    <property type="nucleotide sequence ID" value="NZ_QYSE01000001.1"/>
</dbReference>
<comment type="caution">
    <text evidence="2">The sequence shown here is derived from an EMBL/GenBank/DDBJ whole genome shotgun (WGS) entry which is preliminary data.</text>
</comment>
<dbReference type="EMBL" id="QYSE01000001">
    <property type="protein sequence ID" value="RJF37616.1"/>
    <property type="molecule type" value="Genomic_DNA"/>
</dbReference>
<accession>A0A3A3EPF8</accession>
<feature type="signal peptide" evidence="1">
    <location>
        <begin position="1"/>
        <end position="23"/>
    </location>
</feature>
<sequence length="310" mass="33295">MKKLIIAAVVAAAVGGVAYANYAATQEVKKVVDKQISALSIQSGVDIKYSDISASIFDSSMQLSDITVSNSLSNEPVATIDSIDVSGYEVDAIPPHTGFVMTNFRFSDEFLAQLPENSNNKLASTSYNVNSSLDYNKDSGDSDFALKVTANEVADVNFNLGLAKTTALMEASLAASQMQNEAADGQLTLEQQLQQQSKMMAALTQLEPRRINLSIADEGELKAVVDSFLTAQGMTHEQFKQVVAMQLQQVPVSEELVTAITNFVNGLSSFSVSAKLPEGKGMMEINQQIQMLMGQPEELAKFINLQASGA</sequence>
<reference evidence="2 3" key="1">
    <citation type="submission" date="2018-09" db="EMBL/GenBank/DDBJ databases">
        <title>Identification of marine bacteria producing industrial enzymes.</title>
        <authorList>
            <person name="Cheng T.H."/>
            <person name="Saidin J."/>
            <person name="Muhd D.D."/>
            <person name="Isa M.N.M."/>
            <person name="Bakar M.F.A."/>
            <person name="Ismail N."/>
        </authorList>
    </citation>
    <scope>NUCLEOTIDE SEQUENCE [LARGE SCALE GENOMIC DNA]</scope>
    <source>
        <strain evidence="2 3">MNAD 1.6</strain>
    </source>
</reference>
<protein>
    <recommendedName>
        <fullName evidence="4">DUF945 family protein</fullName>
    </recommendedName>
</protein>
<keyword evidence="1" id="KW-0732">Signal</keyword>
<dbReference type="AlphaFoldDB" id="A0A3A3EPF8"/>
<evidence type="ECO:0000313" key="2">
    <source>
        <dbReference type="EMBL" id="RJF37616.1"/>
    </source>
</evidence>
<dbReference type="Proteomes" id="UP000265938">
    <property type="component" value="Unassembled WGS sequence"/>
</dbReference>
<evidence type="ECO:0000256" key="1">
    <source>
        <dbReference type="SAM" id="SignalP"/>
    </source>
</evidence>
<evidence type="ECO:0000313" key="3">
    <source>
        <dbReference type="Proteomes" id="UP000265938"/>
    </source>
</evidence>
<feature type="chain" id="PRO_5017254957" description="DUF945 family protein" evidence="1">
    <location>
        <begin position="24"/>
        <end position="310"/>
    </location>
</feature>
<gene>
    <name evidence="2" type="ORF">D4741_06000</name>
</gene>
<organism evidence="2 3">
    <name type="scientific">Pseudoalteromonas gelatinilytica</name>
    <dbReference type="NCBI Taxonomy" id="1703256"/>
    <lineage>
        <taxon>Bacteria</taxon>
        <taxon>Pseudomonadati</taxon>
        <taxon>Pseudomonadota</taxon>
        <taxon>Gammaproteobacteria</taxon>
        <taxon>Alteromonadales</taxon>
        <taxon>Pseudoalteromonadaceae</taxon>
        <taxon>Pseudoalteromonas</taxon>
    </lineage>
</organism>
<evidence type="ECO:0008006" key="4">
    <source>
        <dbReference type="Google" id="ProtNLM"/>
    </source>
</evidence>
<proteinExistence type="predicted"/>